<reference evidence="2 3" key="1">
    <citation type="submission" date="2017-07" db="EMBL/GenBank/DDBJ databases">
        <title>Isolation and whole genome analysis of endospore-forming bacteria from heroin.</title>
        <authorList>
            <person name="Kalinowski J."/>
            <person name="Ahrens B."/>
            <person name="Al-Dilaimi A."/>
            <person name="Winkler A."/>
            <person name="Wibberg D."/>
            <person name="Schleenbecker U."/>
            <person name="Ruckert C."/>
            <person name="Wolfel R."/>
            <person name="Grass G."/>
        </authorList>
    </citation>
    <scope>NUCLEOTIDE SEQUENCE [LARGE SCALE GENOMIC DNA]</scope>
    <source>
        <strain evidence="2 3">7509</strain>
    </source>
</reference>
<proteinExistence type="predicted"/>
<dbReference type="InterPro" id="IPR029058">
    <property type="entry name" value="AB_hydrolase_fold"/>
</dbReference>
<gene>
    <name evidence="2" type="ORF">CHI12_11795</name>
</gene>
<dbReference type="InterPro" id="IPR051049">
    <property type="entry name" value="Dienelactone_hydrolase-like"/>
</dbReference>
<name>A0A268HBZ9_9BACI</name>
<dbReference type="GO" id="GO:0016787">
    <property type="term" value="F:hydrolase activity"/>
    <property type="evidence" value="ECO:0007669"/>
    <property type="project" value="InterPro"/>
</dbReference>
<dbReference type="AlphaFoldDB" id="A0A268HBZ9"/>
<dbReference type="PANTHER" id="PTHR46623">
    <property type="entry name" value="CARBOXYMETHYLENEBUTENOLIDASE-RELATED"/>
    <property type="match status" value="1"/>
</dbReference>
<protein>
    <recommendedName>
        <fullName evidence="1">Dienelactone hydrolase domain-containing protein</fullName>
    </recommendedName>
</protein>
<sequence>MEIHSSESNSNQKLPFRLFQGTNEKAPILVIYHGWAGSNAGYYDLAEELQEQGYTVVLPDIVHHDSRGTIDNFFDESTRQQMFWGTVFQAIDEFDKLIADLKVNKKDVLVIGSSMGGFIASSIFAKNPEIQGLVNVNGSGAFVVADEFFRRVDGRDKLSGKERAVLETYDPINYTYSRKPVLLMHGDSDQVLDTSGQYAYYAHCSSSDVTFDIFNDVNHQFTEDMVEGLKSWLNEQFGRSCI</sequence>
<evidence type="ECO:0000313" key="3">
    <source>
        <dbReference type="Proteomes" id="UP000216475"/>
    </source>
</evidence>
<dbReference type="Pfam" id="PF01738">
    <property type="entry name" value="DLH"/>
    <property type="match status" value="1"/>
</dbReference>
<organism evidence="2 3">
    <name type="scientific">Terribacillus saccharophilus</name>
    <dbReference type="NCBI Taxonomy" id="361277"/>
    <lineage>
        <taxon>Bacteria</taxon>
        <taxon>Bacillati</taxon>
        <taxon>Bacillota</taxon>
        <taxon>Bacilli</taxon>
        <taxon>Bacillales</taxon>
        <taxon>Bacillaceae</taxon>
        <taxon>Terribacillus</taxon>
    </lineage>
</organism>
<evidence type="ECO:0000313" key="2">
    <source>
        <dbReference type="EMBL" id="PAE07360.1"/>
    </source>
</evidence>
<dbReference type="Proteomes" id="UP000216475">
    <property type="component" value="Unassembled WGS sequence"/>
</dbReference>
<feature type="domain" description="Dienelactone hydrolase" evidence="1">
    <location>
        <begin position="19"/>
        <end position="225"/>
    </location>
</feature>
<dbReference type="Gene3D" id="3.40.50.1820">
    <property type="entry name" value="alpha/beta hydrolase"/>
    <property type="match status" value="1"/>
</dbReference>
<dbReference type="SUPFAM" id="SSF53474">
    <property type="entry name" value="alpha/beta-Hydrolases"/>
    <property type="match status" value="1"/>
</dbReference>
<dbReference type="InterPro" id="IPR002925">
    <property type="entry name" value="Dienelactn_hydro"/>
</dbReference>
<evidence type="ECO:0000259" key="1">
    <source>
        <dbReference type="Pfam" id="PF01738"/>
    </source>
</evidence>
<dbReference type="RefSeq" id="WP_095270948.1">
    <property type="nucleotide sequence ID" value="NZ_NPBH01000053.1"/>
</dbReference>
<dbReference type="PANTHER" id="PTHR46623:SF6">
    <property type="entry name" value="ALPHA_BETA-HYDROLASES SUPERFAMILY PROTEIN"/>
    <property type="match status" value="1"/>
</dbReference>
<accession>A0A268HBZ9</accession>
<dbReference type="EMBL" id="NPBH01000053">
    <property type="protein sequence ID" value="PAE07360.1"/>
    <property type="molecule type" value="Genomic_DNA"/>
</dbReference>
<comment type="caution">
    <text evidence="2">The sequence shown here is derived from an EMBL/GenBank/DDBJ whole genome shotgun (WGS) entry which is preliminary data.</text>
</comment>